<dbReference type="Gene3D" id="1.10.260.40">
    <property type="entry name" value="lambda repressor-like DNA-binding domains"/>
    <property type="match status" value="1"/>
</dbReference>
<dbReference type="SUPFAM" id="SSF47413">
    <property type="entry name" value="lambda repressor-like DNA-binding domains"/>
    <property type="match status" value="1"/>
</dbReference>
<dbReference type="Proteomes" id="UP001220962">
    <property type="component" value="Chromosome"/>
</dbReference>
<reference evidence="3" key="1">
    <citation type="submission" date="2023-02" db="EMBL/GenBank/DDBJ databases">
        <title>Pathogen: clinical or host-associated sample.</title>
        <authorList>
            <person name="Hergert J."/>
            <person name="Casey R."/>
            <person name="Wagner J."/>
            <person name="Young E.L."/>
            <person name="Oakeson K.F."/>
        </authorList>
    </citation>
    <scope>NUCLEOTIDE SEQUENCE</scope>
    <source>
        <strain evidence="3">2022CK-00830</strain>
    </source>
</reference>
<name>A0AAX3N207_9BACL</name>
<proteinExistence type="predicted"/>
<dbReference type="AlphaFoldDB" id="A0AAX3N207"/>
<dbReference type="PANTHER" id="PTHR46558:SF11">
    <property type="entry name" value="HTH-TYPE TRANSCRIPTIONAL REGULATOR XRE"/>
    <property type="match status" value="1"/>
</dbReference>
<evidence type="ECO:0000259" key="2">
    <source>
        <dbReference type="PROSITE" id="PS50943"/>
    </source>
</evidence>
<dbReference type="InterPro" id="IPR010982">
    <property type="entry name" value="Lambda_DNA-bd_dom_sf"/>
</dbReference>
<evidence type="ECO:0000313" key="4">
    <source>
        <dbReference type="Proteomes" id="UP001220962"/>
    </source>
</evidence>
<gene>
    <name evidence="3" type="ORF">PUW23_06010</name>
</gene>
<sequence>MDYGHRIAELREKRGMTQEELSNVLEITRASLSHYEKGRRKPDFETLTKLADTFNVSVDYLLGRTSQPEMVLDDDVRGFVDALELSDREVLNKFELMIDGKPLSEEEARRFIAFVRMERNMDS</sequence>
<dbReference type="Pfam" id="PF01381">
    <property type="entry name" value="HTH_3"/>
    <property type="match status" value="1"/>
</dbReference>
<feature type="domain" description="HTH cro/C1-type" evidence="2">
    <location>
        <begin position="7"/>
        <end position="61"/>
    </location>
</feature>
<evidence type="ECO:0000256" key="1">
    <source>
        <dbReference type="ARBA" id="ARBA00023125"/>
    </source>
</evidence>
<dbReference type="PANTHER" id="PTHR46558">
    <property type="entry name" value="TRACRIPTIONAL REGULATORY PROTEIN-RELATED-RELATED"/>
    <property type="match status" value="1"/>
</dbReference>
<dbReference type="GO" id="GO:0003677">
    <property type="term" value="F:DNA binding"/>
    <property type="evidence" value="ECO:0007669"/>
    <property type="project" value="UniProtKB-KW"/>
</dbReference>
<keyword evidence="1" id="KW-0238">DNA-binding</keyword>
<dbReference type="InterPro" id="IPR001387">
    <property type="entry name" value="Cro/C1-type_HTH"/>
</dbReference>
<organism evidence="3 4">
    <name type="scientific">Paenibacillus urinalis</name>
    <dbReference type="NCBI Taxonomy" id="521520"/>
    <lineage>
        <taxon>Bacteria</taxon>
        <taxon>Bacillati</taxon>
        <taxon>Bacillota</taxon>
        <taxon>Bacilli</taxon>
        <taxon>Bacillales</taxon>
        <taxon>Paenibacillaceae</taxon>
        <taxon>Paenibacillus</taxon>
    </lineage>
</organism>
<accession>A0AAX3N207</accession>
<dbReference type="EMBL" id="CP118101">
    <property type="protein sequence ID" value="WDH83780.1"/>
    <property type="molecule type" value="Genomic_DNA"/>
</dbReference>
<evidence type="ECO:0000313" key="3">
    <source>
        <dbReference type="EMBL" id="WDH83780.1"/>
    </source>
</evidence>
<dbReference type="PROSITE" id="PS50943">
    <property type="entry name" value="HTH_CROC1"/>
    <property type="match status" value="1"/>
</dbReference>
<dbReference type="CDD" id="cd00093">
    <property type="entry name" value="HTH_XRE"/>
    <property type="match status" value="1"/>
</dbReference>
<dbReference type="SMART" id="SM00530">
    <property type="entry name" value="HTH_XRE"/>
    <property type="match status" value="1"/>
</dbReference>
<protein>
    <submittedName>
        <fullName evidence="3">Helix-turn-helix transcriptional regulator</fullName>
    </submittedName>
</protein>
<dbReference type="RefSeq" id="WP_047912206.1">
    <property type="nucleotide sequence ID" value="NZ_CP118101.1"/>
</dbReference>